<feature type="domain" description="Glucose-6-phosphate dehydrogenase NAD-binding" evidence="8">
    <location>
        <begin position="20"/>
        <end position="201"/>
    </location>
</feature>
<feature type="binding site" evidence="7">
    <location>
        <position position="354"/>
    </location>
    <ligand>
        <name>substrate</name>
    </ligand>
</feature>
<evidence type="ECO:0000256" key="4">
    <source>
        <dbReference type="ARBA" id="ARBA00022857"/>
    </source>
</evidence>
<dbReference type="Gene3D" id="3.30.360.10">
    <property type="entry name" value="Dihydrodipicolinate Reductase, domain 2"/>
    <property type="match status" value="1"/>
</dbReference>
<dbReference type="PROSITE" id="PS00069">
    <property type="entry name" value="G6P_DEHYDROGENASE"/>
    <property type="match status" value="1"/>
</dbReference>
<comment type="pathway">
    <text evidence="1 7">Carbohydrate degradation; pentose phosphate pathway; D-ribulose 5-phosphate from D-glucose 6-phosphate (oxidative stage): step 1/3.</text>
</comment>
<evidence type="ECO:0000256" key="7">
    <source>
        <dbReference type="HAMAP-Rule" id="MF_00966"/>
    </source>
</evidence>
<protein>
    <recommendedName>
        <fullName evidence="7">Glucose-6-phosphate 1-dehydrogenase</fullName>
        <shortName evidence="7">G6PD</shortName>
        <ecNumber evidence="7">1.1.1.49</ecNumber>
    </recommendedName>
</protein>
<reference evidence="10" key="2">
    <citation type="submission" date="2020-09" db="EMBL/GenBank/DDBJ databases">
        <authorList>
            <person name="Sun Q."/>
            <person name="Zhou Y."/>
        </authorList>
    </citation>
    <scope>NUCLEOTIDE SEQUENCE</scope>
    <source>
        <strain evidence="10">CGMCC 1.15448</strain>
    </source>
</reference>
<feature type="domain" description="Glucose-6-phosphate dehydrogenase C-terminal" evidence="9">
    <location>
        <begin position="203"/>
        <end position="497"/>
    </location>
</feature>
<keyword evidence="11" id="KW-1185">Reference proteome</keyword>
<dbReference type="GO" id="GO:0004345">
    <property type="term" value="F:glucose-6-phosphate dehydrogenase activity"/>
    <property type="evidence" value="ECO:0007669"/>
    <property type="project" value="UniProtKB-UniRule"/>
</dbReference>
<evidence type="ECO:0000259" key="9">
    <source>
        <dbReference type="Pfam" id="PF02781"/>
    </source>
</evidence>
<comment type="similarity">
    <text evidence="2 7">Belongs to the glucose-6-phosphate dehydrogenase family.</text>
</comment>
<feature type="binding site" evidence="7">
    <location>
        <position position="249"/>
    </location>
    <ligand>
        <name>substrate</name>
    </ligand>
</feature>
<dbReference type="InterPro" id="IPR019796">
    <property type="entry name" value="G6P_DH_AS"/>
</dbReference>
<keyword evidence="6 7" id="KW-0119">Carbohydrate metabolism</keyword>
<dbReference type="HAMAP" id="MF_00966">
    <property type="entry name" value="G6PD"/>
    <property type="match status" value="1"/>
</dbReference>
<feature type="binding site" evidence="7">
    <location>
        <position position="230"/>
    </location>
    <ligand>
        <name>substrate</name>
    </ligand>
</feature>
<dbReference type="GO" id="GO:0005829">
    <property type="term" value="C:cytosol"/>
    <property type="evidence" value="ECO:0007669"/>
    <property type="project" value="TreeGrafter"/>
</dbReference>
<feature type="binding site" evidence="7">
    <location>
        <position position="162"/>
    </location>
    <ligand>
        <name>NADP(+)</name>
        <dbReference type="ChEBI" id="CHEBI:58349"/>
    </ligand>
</feature>
<sequence length="530" mass="60872">MYTKRNHMKQKQVALASITIFGAKGDLTYRKLIPAFYNLFISHHLPSTFSIFCVDFLAVDDAGYRDWLLEGVNEFSRTGRADAQKWTEFAARITYVQGDFMKKETYSTLKGQIQKFEDKQQQRGVRMFYFAVAPRFIEVIADALCNQKLCNRDTLDRIVVEKPFGTDLDSARKLNRYLSKRFKEKQIYHIDHYLGKEMVQNILAFRFANHVFEPLWNNQYIDHIQISVAEEVSVGRRGGYYDSSGALRDMIQNHLLQLLCIIAMDCPKAYEAEAIRDAKIKVLKSTRIYNTEQVFKNVVRGQYAAGVVGGQPRRAYREEEQVKPDSTTETFVAARFFIDSERWKGVPFFLRTGKNMAKQSTTIMIQFKESPHKIFKDDITPNQLIISIQPELEIGLLFEGKVPGLHMKLLPMEMDFMYKDAYIESLPEAYEALLLDVLDGEATQFMRADQIEWAWKVVMPILNAWEKSPKKQLQSYESGSWGPTAANAILKPFAKEWFRLNHEPLSELAPATTTANAQTTAANAEVTAAT</sequence>
<dbReference type="InterPro" id="IPR036291">
    <property type="entry name" value="NAD(P)-bd_dom_sf"/>
</dbReference>
<keyword evidence="3 7" id="KW-0313">Glucose metabolism</keyword>
<gene>
    <name evidence="7 10" type="primary">zwf</name>
    <name evidence="10" type="ORF">GCM10011511_24460</name>
</gene>
<proteinExistence type="inferred from homology"/>
<evidence type="ECO:0000256" key="6">
    <source>
        <dbReference type="ARBA" id="ARBA00023277"/>
    </source>
</evidence>
<dbReference type="Pfam" id="PF00479">
    <property type="entry name" value="G6PD_N"/>
    <property type="match status" value="1"/>
</dbReference>
<dbReference type="AlphaFoldDB" id="A0A8J2UDI3"/>
<dbReference type="Gene3D" id="3.40.50.720">
    <property type="entry name" value="NAD(P)-binding Rossmann-like Domain"/>
    <property type="match status" value="1"/>
</dbReference>
<evidence type="ECO:0000256" key="2">
    <source>
        <dbReference type="ARBA" id="ARBA00009975"/>
    </source>
</evidence>
<keyword evidence="5 7" id="KW-0560">Oxidoreductase</keyword>
<comment type="catalytic activity">
    <reaction evidence="7">
        <text>D-glucose 6-phosphate + NADP(+) = 6-phospho-D-glucono-1,5-lactone + NADPH + H(+)</text>
        <dbReference type="Rhea" id="RHEA:15841"/>
        <dbReference type="ChEBI" id="CHEBI:15378"/>
        <dbReference type="ChEBI" id="CHEBI:57783"/>
        <dbReference type="ChEBI" id="CHEBI:57955"/>
        <dbReference type="ChEBI" id="CHEBI:58349"/>
        <dbReference type="ChEBI" id="CHEBI:61548"/>
        <dbReference type="EC" id="1.1.1.49"/>
    </reaction>
</comment>
<evidence type="ECO:0000313" key="10">
    <source>
        <dbReference type="EMBL" id="GGB00255.1"/>
    </source>
</evidence>
<dbReference type="PANTHER" id="PTHR23429">
    <property type="entry name" value="GLUCOSE-6-PHOSPHATE 1-DEHYDROGENASE G6PD"/>
    <property type="match status" value="1"/>
</dbReference>
<dbReference type="InterPro" id="IPR022674">
    <property type="entry name" value="G6P_DH_NAD-bd"/>
</dbReference>
<dbReference type="PIRSF" id="PIRSF000110">
    <property type="entry name" value="G6PD"/>
    <property type="match status" value="1"/>
</dbReference>
<dbReference type="PANTHER" id="PTHR23429:SF0">
    <property type="entry name" value="GLUCOSE-6-PHOSPHATE 1-DEHYDROGENASE"/>
    <property type="match status" value="1"/>
</dbReference>
<dbReference type="EMBL" id="BMJC01000002">
    <property type="protein sequence ID" value="GGB00255.1"/>
    <property type="molecule type" value="Genomic_DNA"/>
</dbReference>
<dbReference type="GO" id="GO:0009051">
    <property type="term" value="P:pentose-phosphate shunt, oxidative branch"/>
    <property type="evidence" value="ECO:0007669"/>
    <property type="project" value="TreeGrafter"/>
</dbReference>
<feature type="binding site" evidence="7">
    <location>
        <begin position="99"/>
        <end position="100"/>
    </location>
    <ligand>
        <name>NADP(+)</name>
        <dbReference type="ChEBI" id="CHEBI:58349"/>
    </ligand>
</feature>
<dbReference type="SUPFAM" id="SSF55347">
    <property type="entry name" value="Glyceraldehyde-3-phosphate dehydrogenase-like, C-terminal domain"/>
    <property type="match status" value="1"/>
</dbReference>
<dbReference type="Proteomes" id="UP000607559">
    <property type="component" value="Unassembled WGS sequence"/>
</dbReference>
<dbReference type="UniPathway" id="UPA00115">
    <property type="reaction ID" value="UER00408"/>
</dbReference>
<feature type="binding site" evidence="7">
    <location>
        <position position="192"/>
    </location>
    <ligand>
        <name>substrate</name>
    </ligand>
</feature>
<dbReference type="GO" id="GO:0006006">
    <property type="term" value="P:glucose metabolic process"/>
    <property type="evidence" value="ECO:0007669"/>
    <property type="project" value="UniProtKB-KW"/>
</dbReference>
<dbReference type="SUPFAM" id="SSF51735">
    <property type="entry name" value="NAD(P)-binding Rossmann-fold domains"/>
    <property type="match status" value="1"/>
</dbReference>
<evidence type="ECO:0000256" key="1">
    <source>
        <dbReference type="ARBA" id="ARBA00004937"/>
    </source>
</evidence>
<evidence type="ECO:0000313" key="11">
    <source>
        <dbReference type="Proteomes" id="UP000607559"/>
    </source>
</evidence>
<dbReference type="GO" id="GO:0050661">
    <property type="term" value="F:NADP binding"/>
    <property type="evidence" value="ECO:0007669"/>
    <property type="project" value="UniProtKB-UniRule"/>
</dbReference>
<feature type="binding site" evidence="7">
    <location>
        <position position="196"/>
    </location>
    <ligand>
        <name>substrate</name>
    </ligand>
</feature>
<reference evidence="10" key="1">
    <citation type="journal article" date="2014" name="Int. J. Syst. Evol. Microbiol.">
        <title>Complete genome sequence of Corynebacterium casei LMG S-19264T (=DSM 44701T), isolated from a smear-ripened cheese.</title>
        <authorList>
            <consortium name="US DOE Joint Genome Institute (JGI-PGF)"/>
            <person name="Walter F."/>
            <person name="Albersmeier A."/>
            <person name="Kalinowski J."/>
            <person name="Ruckert C."/>
        </authorList>
    </citation>
    <scope>NUCLEOTIDE SEQUENCE</scope>
    <source>
        <strain evidence="10">CGMCC 1.15448</strain>
    </source>
</reference>
<dbReference type="InterPro" id="IPR022675">
    <property type="entry name" value="G6P_DH_C"/>
</dbReference>
<dbReference type="PRINTS" id="PR00079">
    <property type="entry name" value="G6PDHDRGNASE"/>
</dbReference>
<dbReference type="Pfam" id="PF02781">
    <property type="entry name" value="G6PD_C"/>
    <property type="match status" value="1"/>
</dbReference>
<organism evidence="10 11">
    <name type="scientific">Puia dinghuensis</name>
    <dbReference type="NCBI Taxonomy" id="1792502"/>
    <lineage>
        <taxon>Bacteria</taxon>
        <taxon>Pseudomonadati</taxon>
        <taxon>Bacteroidota</taxon>
        <taxon>Chitinophagia</taxon>
        <taxon>Chitinophagales</taxon>
        <taxon>Chitinophagaceae</taxon>
        <taxon>Puia</taxon>
    </lineage>
</organism>
<evidence type="ECO:0000256" key="5">
    <source>
        <dbReference type="ARBA" id="ARBA00023002"/>
    </source>
</evidence>
<feature type="active site" description="Proton acceptor" evidence="7">
    <location>
        <position position="254"/>
    </location>
</feature>
<accession>A0A8J2UDI3</accession>
<dbReference type="EC" id="1.1.1.49" evidence="7"/>
<evidence type="ECO:0000256" key="3">
    <source>
        <dbReference type="ARBA" id="ARBA00022526"/>
    </source>
</evidence>
<dbReference type="NCBIfam" id="TIGR00871">
    <property type="entry name" value="zwf"/>
    <property type="match status" value="1"/>
</dbReference>
<comment type="function">
    <text evidence="7">Catalyzes the oxidation of glucose 6-phosphate to 6-phosphogluconolactone.</text>
</comment>
<dbReference type="InterPro" id="IPR001282">
    <property type="entry name" value="G6P_DH"/>
</dbReference>
<comment type="caution">
    <text evidence="10">The sequence shown here is derived from an EMBL/GenBank/DDBJ whole genome shotgun (WGS) entry which is preliminary data.</text>
</comment>
<keyword evidence="4 7" id="KW-0521">NADP</keyword>
<comment type="caution">
    <text evidence="7">Lacks conserved residue(s) required for the propagation of feature annotation.</text>
</comment>
<evidence type="ECO:0000259" key="8">
    <source>
        <dbReference type="Pfam" id="PF00479"/>
    </source>
</evidence>
<name>A0A8J2UDI3_9BACT</name>